<protein>
    <submittedName>
        <fullName evidence="1">Uncharacterized protein</fullName>
    </submittedName>
</protein>
<proteinExistence type="predicted"/>
<accession>A0A1M7IQG5</accession>
<dbReference type="OrthoDB" id="9153376at2"/>
<dbReference type="RefSeq" id="WP_068844370.1">
    <property type="nucleotide sequence ID" value="NZ_FRBT01000006.1"/>
</dbReference>
<name>A0A1M7IQG5_9FLAO</name>
<gene>
    <name evidence="1" type="ORF">SAMN05444484_10611</name>
</gene>
<evidence type="ECO:0000313" key="1">
    <source>
        <dbReference type="EMBL" id="SHM43052.1"/>
    </source>
</evidence>
<dbReference type="EMBL" id="FRBT01000006">
    <property type="protein sequence ID" value="SHM43052.1"/>
    <property type="molecule type" value="Genomic_DNA"/>
</dbReference>
<reference evidence="2" key="1">
    <citation type="submission" date="2016-11" db="EMBL/GenBank/DDBJ databases">
        <authorList>
            <person name="Varghese N."/>
            <person name="Submissions S."/>
        </authorList>
    </citation>
    <scope>NUCLEOTIDE SEQUENCE [LARGE SCALE GENOMIC DNA]</scope>
    <source>
        <strain evidence="2">DSM 24724</strain>
    </source>
</reference>
<keyword evidence="2" id="KW-1185">Reference proteome</keyword>
<evidence type="ECO:0000313" key="2">
    <source>
        <dbReference type="Proteomes" id="UP000184028"/>
    </source>
</evidence>
<dbReference type="AlphaFoldDB" id="A0A1M7IQG5"/>
<sequence>MASEFDLNKEELYEILNAKGIKNLYHANTIATSITFLKQKSLLSRKYVEDNGLIQTTQYSDAKDKRFNILDDIFLDAMDIHSEFKRPNKYGPFLFSFSTELIKSDFVKTIRITKMNPVHWKSTQSEKDWYYSDLNEFNNNYKKGNKSKDVGSMIILKDLHGRFPLRPFLNYLILDNPNLLVNYKKEKTYLTNILTEEILKVISENEFQDIPRELRHQHNALNCSCWFKYNYFHLRDFDVLKRLFHPIPNA</sequence>
<dbReference type="Proteomes" id="UP000184028">
    <property type="component" value="Unassembled WGS sequence"/>
</dbReference>
<organism evidence="1 2">
    <name type="scientific">Flavobacterium chilense</name>
    <dbReference type="NCBI Taxonomy" id="946677"/>
    <lineage>
        <taxon>Bacteria</taxon>
        <taxon>Pseudomonadati</taxon>
        <taxon>Bacteroidota</taxon>
        <taxon>Flavobacteriia</taxon>
        <taxon>Flavobacteriales</taxon>
        <taxon>Flavobacteriaceae</taxon>
        <taxon>Flavobacterium</taxon>
    </lineage>
</organism>